<evidence type="ECO:0000313" key="1">
    <source>
        <dbReference type="EMBL" id="KZV51507.1"/>
    </source>
</evidence>
<dbReference type="AlphaFoldDB" id="A0A2Z7CZQ1"/>
<proteinExistence type="predicted"/>
<sequence length="161" mass="17907">MPFWVPAARDLFVCVSTGCIAKSRRQHGSTFLLLATAGARELATGLMTNKQAERDVSKGCRIADEKELKSNKACNALNAKGTKAIYMKKTISRFKGRSRHIQQKNSTKENSEVLCEPKCIRTHNTSSGKTLVKPAQTRSTSQCVRIHSRIKLSIVVFGQRR</sequence>
<accession>A0A2Z7CZQ1</accession>
<evidence type="ECO:0000313" key="2">
    <source>
        <dbReference type="Proteomes" id="UP000250235"/>
    </source>
</evidence>
<reference evidence="1 2" key="1">
    <citation type="journal article" date="2015" name="Proc. Natl. Acad. Sci. U.S.A.">
        <title>The resurrection genome of Boea hygrometrica: A blueprint for survival of dehydration.</title>
        <authorList>
            <person name="Xiao L."/>
            <person name="Yang G."/>
            <person name="Zhang L."/>
            <person name="Yang X."/>
            <person name="Zhao S."/>
            <person name="Ji Z."/>
            <person name="Zhou Q."/>
            <person name="Hu M."/>
            <person name="Wang Y."/>
            <person name="Chen M."/>
            <person name="Xu Y."/>
            <person name="Jin H."/>
            <person name="Xiao X."/>
            <person name="Hu G."/>
            <person name="Bao F."/>
            <person name="Hu Y."/>
            <person name="Wan P."/>
            <person name="Li L."/>
            <person name="Deng X."/>
            <person name="Kuang T."/>
            <person name="Xiang C."/>
            <person name="Zhu J.K."/>
            <person name="Oliver M.J."/>
            <person name="He Y."/>
        </authorList>
    </citation>
    <scope>NUCLEOTIDE SEQUENCE [LARGE SCALE GENOMIC DNA]</scope>
    <source>
        <strain evidence="2">cv. XS01</strain>
    </source>
</reference>
<keyword evidence="2" id="KW-1185">Reference proteome</keyword>
<protein>
    <submittedName>
        <fullName evidence="1">Uncharacterized protein</fullName>
    </submittedName>
</protein>
<gene>
    <name evidence="1" type="ORF">F511_14405</name>
</gene>
<name>A0A2Z7CZQ1_9LAMI</name>
<dbReference type="Proteomes" id="UP000250235">
    <property type="component" value="Unassembled WGS sequence"/>
</dbReference>
<dbReference type="EMBL" id="KQ991611">
    <property type="protein sequence ID" value="KZV51507.1"/>
    <property type="molecule type" value="Genomic_DNA"/>
</dbReference>
<organism evidence="1 2">
    <name type="scientific">Dorcoceras hygrometricum</name>
    <dbReference type="NCBI Taxonomy" id="472368"/>
    <lineage>
        <taxon>Eukaryota</taxon>
        <taxon>Viridiplantae</taxon>
        <taxon>Streptophyta</taxon>
        <taxon>Embryophyta</taxon>
        <taxon>Tracheophyta</taxon>
        <taxon>Spermatophyta</taxon>
        <taxon>Magnoliopsida</taxon>
        <taxon>eudicotyledons</taxon>
        <taxon>Gunneridae</taxon>
        <taxon>Pentapetalae</taxon>
        <taxon>asterids</taxon>
        <taxon>lamiids</taxon>
        <taxon>Lamiales</taxon>
        <taxon>Gesneriaceae</taxon>
        <taxon>Didymocarpoideae</taxon>
        <taxon>Trichosporeae</taxon>
        <taxon>Loxocarpinae</taxon>
        <taxon>Dorcoceras</taxon>
    </lineage>
</organism>